<dbReference type="SUPFAM" id="SSF81321">
    <property type="entry name" value="Family A G protein-coupled receptor-like"/>
    <property type="match status" value="1"/>
</dbReference>
<feature type="transmembrane region" description="Helical" evidence="12">
    <location>
        <begin position="278"/>
        <end position="297"/>
    </location>
</feature>
<proteinExistence type="inferred from homology"/>
<evidence type="ECO:0000256" key="4">
    <source>
        <dbReference type="ARBA" id="ARBA00022692"/>
    </source>
</evidence>
<evidence type="ECO:0000313" key="14">
    <source>
        <dbReference type="EMBL" id="CAH2226111.1"/>
    </source>
</evidence>
<organism evidence="14 15">
    <name type="scientific">Pelobates cultripes</name>
    <name type="common">Western spadefoot toad</name>
    <dbReference type="NCBI Taxonomy" id="61616"/>
    <lineage>
        <taxon>Eukaryota</taxon>
        <taxon>Metazoa</taxon>
        <taxon>Chordata</taxon>
        <taxon>Craniata</taxon>
        <taxon>Vertebrata</taxon>
        <taxon>Euteleostomi</taxon>
        <taxon>Amphibia</taxon>
        <taxon>Batrachia</taxon>
        <taxon>Anura</taxon>
        <taxon>Pelobatoidea</taxon>
        <taxon>Pelobatidae</taxon>
        <taxon>Pelobates</taxon>
    </lineage>
</organism>
<dbReference type="GO" id="GO:0004930">
    <property type="term" value="F:G protein-coupled receptor activity"/>
    <property type="evidence" value="ECO:0007669"/>
    <property type="project" value="UniProtKB-KW"/>
</dbReference>
<keyword evidence="5 12" id="KW-0552">Olfaction</keyword>
<comment type="subcellular location">
    <subcellularLocation>
        <location evidence="1 12">Cell membrane</location>
        <topology evidence="1 12">Multi-pass membrane protein</topology>
    </subcellularLocation>
</comment>
<evidence type="ECO:0000256" key="2">
    <source>
        <dbReference type="ARBA" id="ARBA00022475"/>
    </source>
</evidence>
<evidence type="ECO:0000256" key="11">
    <source>
        <dbReference type="RuleBase" id="RU000688"/>
    </source>
</evidence>
<keyword evidence="2 12" id="KW-1003">Cell membrane</keyword>
<name>A0AAD1VQV7_PELCU</name>
<keyword evidence="8 12" id="KW-0472">Membrane</keyword>
<evidence type="ECO:0000256" key="7">
    <source>
        <dbReference type="ARBA" id="ARBA00023040"/>
    </source>
</evidence>
<evidence type="ECO:0000259" key="13">
    <source>
        <dbReference type="PROSITE" id="PS50262"/>
    </source>
</evidence>
<dbReference type="PRINTS" id="PR00237">
    <property type="entry name" value="GPCRRHODOPSN"/>
</dbReference>
<evidence type="ECO:0000256" key="9">
    <source>
        <dbReference type="ARBA" id="ARBA00023170"/>
    </source>
</evidence>
<dbReference type="InterPro" id="IPR017452">
    <property type="entry name" value="GPCR_Rhodpsn_7TM"/>
</dbReference>
<sequence length="321" mass="36282">MGNMSPNMSFSYTEFLLLGFPEIYEFRHLLVIPFLLIYIVTLLGNSLVSYAIWVDKTLHSPMYVLISTLLVGNISYTTTVMPKFLLSIAFQLNQITLSGCLNQMFFIYAVGICESNILLLMALDRYVAICKPLRYHNIVTNRLLVQLFIIGLFRSTFLGLLIVFFASTIEFCRSNIILNFSCENMSVLSLGCGDISKIQLVGLVVRIIIVFPDGSLVLVSYLSILYTLMKSNVGQSWGKAWKTCSTHLIVTMLTHSCGLVSSIIYRVNNSLSLNGQNLVSLVNFLIPATMDPVIYGFRMTEIKRSLTERVQKMHLCRTERQ</sequence>
<evidence type="ECO:0000256" key="3">
    <source>
        <dbReference type="ARBA" id="ARBA00022606"/>
    </source>
</evidence>
<dbReference type="InterPro" id="IPR000276">
    <property type="entry name" value="GPCR_Rhodpsn"/>
</dbReference>
<dbReference type="PANTHER" id="PTHR26450:SF440">
    <property type="entry name" value="OLFACTORY RECEPTOR"/>
    <property type="match status" value="1"/>
</dbReference>
<dbReference type="AlphaFoldDB" id="A0AAD1VQV7"/>
<dbReference type="Proteomes" id="UP001295444">
    <property type="component" value="Chromosome 01"/>
</dbReference>
<dbReference type="PANTHER" id="PTHR26450">
    <property type="entry name" value="OLFACTORY RECEPTOR 56B1-RELATED"/>
    <property type="match status" value="1"/>
</dbReference>
<dbReference type="PROSITE" id="PS00237">
    <property type="entry name" value="G_PROTEIN_RECEP_F1_1"/>
    <property type="match status" value="1"/>
</dbReference>
<feature type="transmembrane region" description="Helical" evidence="12">
    <location>
        <begin position="203"/>
        <end position="228"/>
    </location>
</feature>
<evidence type="ECO:0000256" key="1">
    <source>
        <dbReference type="ARBA" id="ARBA00004651"/>
    </source>
</evidence>
<dbReference type="PRINTS" id="PR00245">
    <property type="entry name" value="OLFACTORYR"/>
</dbReference>
<keyword evidence="15" id="KW-1185">Reference proteome</keyword>
<dbReference type="Pfam" id="PF13853">
    <property type="entry name" value="7tm_4"/>
    <property type="match status" value="1"/>
</dbReference>
<comment type="similarity">
    <text evidence="11">Belongs to the G-protein coupled receptor 1 family.</text>
</comment>
<keyword evidence="10 11" id="KW-0807">Transducer</keyword>
<accession>A0AAD1VQV7</accession>
<dbReference type="Gene3D" id="1.20.1070.10">
    <property type="entry name" value="Rhodopsin 7-helix transmembrane proteins"/>
    <property type="match status" value="1"/>
</dbReference>
<keyword evidence="6 12" id="KW-1133">Transmembrane helix</keyword>
<keyword evidence="4 11" id="KW-0812">Transmembrane</keyword>
<feature type="transmembrane region" description="Helical" evidence="12">
    <location>
        <begin position="30"/>
        <end position="52"/>
    </location>
</feature>
<keyword evidence="7 11" id="KW-0297">G-protein coupled receptor</keyword>
<dbReference type="GO" id="GO:0005886">
    <property type="term" value="C:plasma membrane"/>
    <property type="evidence" value="ECO:0007669"/>
    <property type="project" value="UniProtKB-SubCell"/>
</dbReference>
<reference evidence="14" key="1">
    <citation type="submission" date="2022-03" db="EMBL/GenBank/DDBJ databases">
        <authorList>
            <person name="Alioto T."/>
            <person name="Alioto T."/>
            <person name="Gomez Garrido J."/>
        </authorList>
    </citation>
    <scope>NUCLEOTIDE SEQUENCE</scope>
</reference>
<evidence type="ECO:0000256" key="8">
    <source>
        <dbReference type="ARBA" id="ARBA00023136"/>
    </source>
</evidence>
<feature type="transmembrane region" description="Helical" evidence="12">
    <location>
        <begin position="248"/>
        <end position="266"/>
    </location>
</feature>
<evidence type="ECO:0000313" key="15">
    <source>
        <dbReference type="Proteomes" id="UP001295444"/>
    </source>
</evidence>
<feature type="transmembrane region" description="Helical" evidence="12">
    <location>
        <begin position="143"/>
        <end position="166"/>
    </location>
</feature>
<feature type="domain" description="G-protein coupled receptors family 1 profile" evidence="13">
    <location>
        <begin position="44"/>
        <end position="295"/>
    </location>
</feature>
<protein>
    <recommendedName>
        <fullName evidence="12">Olfactory receptor</fullName>
    </recommendedName>
</protein>
<keyword evidence="9 11" id="KW-0675">Receptor</keyword>
<dbReference type="PROSITE" id="PS50262">
    <property type="entry name" value="G_PROTEIN_RECEP_F1_2"/>
    <property type="match status" value="1"/>
</dbReference>
<gene>
    <name evidence="14" type="ORF">PECUL_23A022576</name>
</gene>
<dbReference type="EMBL" id="OW240912">
    <property type="protein sequence ID" value="CAH2226111.1"/>
    <property type="molecule type" value="Genomic_DNA"/>
</dbReference>
<keyword evidence="3 12" id="KW-0716">Sensory transduction</keyword>
<feature type="transmembrane region" description="Helical" evidence="12">
    <location>
        <begin position="64"/>
        <end position="85"/>
    </location>
</feature>
<evidence type="ECO:0000256" key="5">
    <source>
        <dbReference type="ARBA" id="ARBA00022725"/>
    </source>
</evidence>
<evidence type="ECO:0000256" key="12">
    <source>
        <dbReference type="RuleBase" id="RU363047"/>
    </source>
</evidence>
<feature type="transmembrane region" description="Helical" evidence="12">
    <location>
        <begin position="105"/>
        <end position="123"/>
    </location>
</feature>
<evidence type="ECO:0000256" key="6">
    <source>
        <dbReference type="ARBA" id="ARBA00022989"/>
    </source>
</evidence>
<dbReference type="GO" id="GO:0004984">
    <property type="term" value="F:olfactory receptor activity"/>
    <property type="evidence" value="ECO:0007669"/>
    <property type="project" value="InterPro"/>
</dbReference>
<evidence type="ECO:0000256" key="10">
    <source>
        <dbReference type="ARBA" id="ARBA00023224"/>
    </source>
</evidence>
<dbReference type="InterPro" id="IPR000725">
    <property type="entry name" value="Olfact_rcpt"/>
</dbReference>
<dbReference type="FunFam" id="1.20.1070.10:FF:000013">
    <property type="entry name" value="Olfactory receptor"/>
    <property type="match status" value="1"/>
</dbReference>
<dbReference type="InterPro" id="IPR050402">
    <property type="entry name" value="OR51/52/56-like"/>
</dbReference>